<evidence type="ECO:0000259" key="7">
    <source>
        <dbReference type="PROSITE" id="PS50850"/>
    </source>
</evidence>
<evidence type="ECO:0000256" key="6">
    <source>
        <dbReference type="SAM" id="Phobius"/>
    </source>
</evidence>
<name>A0A4Q1SGG1_9BACT</name>
<feature type="transmembrane region" description="Helical" evidence="6">
    <location>
        <begin position="123"/>
        <end position="148"/>
    </location>
</feature>
<feature type="domain" description="Major facilitator superfamily (MFS) profile" evidence="7">
    <location>
        <begin position="32"/>
        <end position="359"/>
    </location>
</feature>
<comment type="subcellular location">
    <subcellularLocation>
        <location evidence="1">Membrane</location>
        <topology evidence="1">Multi-pass membrane protein</topology>
    </subcellularLocation>
</comment>
<feature type="transmembrane region" description="Helical" evidence="6">
    <location>
        <begin position="160"/>
        <end position="181"/>
    </location>
</feature>
<dbReference type="InterPro" id="IPR036259">
    <property type="entry name" value="MFS_trans_sf"/>
</dbReference>
<organism evidence="8 9">
    <name type="scientific">Silvibacterium dinghuense</name>
    <dbReference type="NCBI Taxonomy" id="1560006"/>
    <lineage>
        <taxon>Bacteria</taxon>
        <taxon>Pseudomonadati</taxon>
        <taxon>Acidobacteriota</taxon>
        <taxon>Terriglobia</taxon>
        <taxon>Terriglobales</taxon>
        <taxon>Acidobacteriaceae</taxon>
        <taxon>Silvibacterium</taxon>
    </lineage>
</organism>
<feature type="transmembrane region" description="Helical" evidence="6">
    <location>
        <begin position="193"/>
        <end position="212"/>
    </location>
</feature>
<evidence type="ECO:0000313" key="9">
    <source>
        <dbReference type="Proteomes" id="UP000290253"/>
    </source>
</evidence>
<keyword evidence="9" id="KW-1185">Reference proteome</keyword>
<gene>
    <name evidence="8" type="ORF">ESZ00_00210</name>
</gene>
<comment type="caution">
    <text evidence="8">The sequence shown here is derived from an EMBL/GenBank/DDBJ whole genome shotgun (WGS) entry which is preliminary data.</text>
</comment>
<evidence type="ECO:0000256" key="2">
    <source>
        <dbReference type="ARBA" id="ARBA00022448"/>
    </source>
</evidence>
<dbReference type="CDD" id="cd17319">
    <property type="entry name" value="MFS_ExuT_GudP_like"/>
    <property type="match status" value="1"/>
</dbReference>
<dbReference type="PANTHER" id="PTHR43791">
    <property type="entry name" value="PERMEASE-RELATED"/>
    <property type="match status" value="1"/>
</dbReference>
<dbReference type="FunFam" id="1.20.1250.20:FF:000018">
    <property type="entry name" value="MFS transporter permease"/>
    <property type="match status" value="1"/>
</dbReference>
<feature type="transmembrane region" description="Helical" evidence="6">
    <location>
        <begin position="258"/>
        <end position="282"/>
    </location>
</feature>
<dbReference type="AlphaFoldDB" id="A0A4Q1SGG1"/>
<dbReference type="GO" id="GO:0022857">
    <property type="term" value="F:transmembrane transporter activity"/>
    <property type="evidence" value="ECO:0007669"/>
    <property type="project" value="InterPro"/>
</dbReference>
<feature type="transmembrane region" description="Helical" evidence="6">
    <location>
        <begin position="66"/>
        <end position="86"/>
    </location>
</feature>
<proteinExistence type="predicted"/>
<accession>A0A4Q1SGG1</accession>
<dbReference type="Proteomes" id="UP000290253">
    <property type="component" value="Unassembled WGS sequence"/>
</dbReference>
<dbReference type="SUPFAM" id="SSF103473">
    <property type="entry name" value="MFS general substrate transporter"/>
    <property type="match status" value="1"/>
</dbReference>
<dbReference type="OrthoDB" id="9773404at2"/>
<dbReference type="RefSeq" id="WP_129206176.1">
    <property type="nucleotide sequence ID" value="NZ_BMGU01000001.1"/>
</dbReference>
<evidence type="ECO:0000313" key="8">
    <source>
        <dbReference type="EMBL" id="RXS96427.1"/>
    </source>
</evidence>
<keyword evidence="4 6" id="KW-1133">Transmembrane helix</keyword>
<keyword evidence="3 6" id="KW-0812">Transmembrane</keyword>
<keyword evidence="5 6" id="KW-0472">Membrane</keyword>
<evidence type="ECO:0000256" key="3">
    <source>
        <dbReference type="ARBA" id="ARBA00022692"/>
    </source>
</evidence>
<keyword evidence="2" id="KW-0813">Transport</keyword>
<dbReference type="Pfam" id="PF07690">
    <property type="entry name" value="MFS_1"/>
    <property type="match status" value="1"/>
</dbReference>
<protein>
    <submittedName>
        <fullName evidence="8">MFS transporter</fullName>
    </submittedName>
</protein>
<feature type="transmembrane region" description="Helical" evidence="6">
    <location>
        <begin position="98"/>
        <end position="116"/>
    </location>
</feature>
<reference evidence="8 9" key="1">
    <citation type="journal article" date="2016" name="Int. J. Syst. Evol. Microbiol.">
        <title>Acidipila dinghuensis sp. nov., an acidobacterium isolated from forest soil.</title>
        <authorList>
            <person name="Jiang Y.W."/>
            <person name="Wang J."/>
            <person name="Chen M.H."/>
            <person name="Lv Y.Y."/>
            <person name="Qiu L.H."/>
        </authorList>
    </citation>
    <scope>NUCLEOTIDE SEQUENCE [LARGE SCALE GENOMIC DNA]</scope>
    <source>
        <strain evidence="8 9">DHOF10</strain>
    </source>
</reference>
<dbReference type="GO" id="GO:0016020">
    <property type="term" value="C:membrane"/>
    <property type="evidence" value="ECO:0007669"/>
    <property type="project" value="UniProtKB-SubCell"/>
</dbReference>
<sequence length="359" mass="39560">MSSSLEHRVNPESDPSCSMDTQAVLRRVSWRLMPFLFALYVFAYLDRVNLSFAALSIRRELGFSDSVYGAGAGLFFLSYALFEVPANLALLRIGPRRWIALIMTVWGLLSTAMALVHSAESFYLLRFLLGAAEAGFFPGILLYLTYWFPLQQRARAVARFMTATAVAGIVGAPLSTVLLRLNGVAHIAGWKWLFIGEGLPSIVLGLCVLGVLTDKPEEAPWLAEDEKLWLLAEVRAHESGAAAGHEAHWLHAFGNATVWVLASIYFAISVGLYGLSLWLPVLVKSFSHASDLRVVLLTAIPYALAAVTMLLVARSSDRTGEWRSERSLFPRREYGADSGRSGRCRLPGYAARLRPAALR</sequence>
<evidence type="ECO:0000256" key="4">
    <source>
        <dbReference type="ARBA" id="ARBA00022989"/>
    </source>
</evidence>
<evidence type="ECO:0000256" key="5">
    <source>
        <dbReference type="ARBA" id="ARBA00023136"/>
    </source>
</evidence>
<feature type="transmembrane region" description="Helical" evidence="6">
    <location>
        <begin position="294"/>
        <end position="313"/>
    </location>
</feature>
<feature type="transmembrane region" description="Helical" evidence="6">
    <location>
        <begin position="28"/>
        <end position="45"/>
    </location>
</feature>
<dbReference type="PANTHER" id="PTHR43791:SF36">
    <property type="entry name" value="TRANSPORTER, PUTATIVE (AFU_ORTHOLOGUE AFUA_6G08340)-RELATED"/>
    <property type="match status" value="1"/>
</dbReference>
<dbReference type="InterPro" id="IPR020846">
    <property type="entry name" value="MFS_dom"/>
</dbReference>
<dbReference type="EMBL" id="SDMK01000001">
    <property type="protein sequence ID" value="RXS96427.1"/>
    <property type="molecule type" value="Genomic_DNA"/>
</dbReference>
<dbReference type="InterPro" id="IPR011701">
    <property type="entry name" value="MFS"/>
</dbReference>
<evidence type="ECO:0000256" key="1">
    <source>
        <dbReference type="ARBA" id="ARBA00004141"/>
    </source>
</evidence>
<dbReference type="Gene3D" id="1.20.1250.20">
    <property type="entry name" value="MFS general substrate transporter like domains"/>
    <property type="match status" value="2"/>
</dbReference>
<dbReference type="PROSITE" id="PS50850">
    <property type="entry name" value="MFS"/>
    <property type="match status" value="1"/>
</dbReference>